<accession>A0A0F6W726</accession>
<dbReference type="EMBL" id="CP011125">
    <property type="protein sequence ID" value="AKF09080.1"/>
    <property type="molecule type" value="Genomic_DNA"/>
</dbReference>
<dbReference type="AlphaFoldDB" id="A0A0F6W726"/>
<protein>
    <recommendedName>
        <fullName evidence="3">Lipoprotein</fullName>
    </recommendedName>
</protein>
<gene>
    <name evidence="1" type="ORF">DB32_006229</name>
</gene>
<sequence>MPTTSRGRSIARVALWSVLLSACGGGEAERECPPVVSAGAESAPSAPRVIAGTCDTSWLPEGTTRDVADDESLAREVRAWLAGEGGRIVAAHDGIVFAKSEDDRGDDPPYPPEASALAARTCGLGARWLVDHLRARLSIAAGPDGDGVTCEDDVCCMRGMEFVPNATVVFHRDPEREVWGVETALLVNEGALTDEAITRNRRFVADAVRQLAARSCEGEPWLVR</sequence>
<dbReference type="KEGG" id="samy:DB32_006229"/>
<proteinExistence type="predicted"/>
<evidence type="ECO:0008006" key="3">
    <source>
        <dbReference type="Google" id="ProtNLM"/>
    </source>
</evidence>
<dbReference type="Proteomes" id="UP000034883">
    <property type="component" value="Chromosome"/>
</dbReference>
<evidence type="ECO:0000313" key="1">
    <source>
        <dbReference type="EMBL" id="AKF09080.1"/>
    </source>
</evidence>
<evidence type="ECO:0000313" key="2">
    <source>
        <dbReference type="Proteomes" id="UP000034883"/>
    </source>
</evidence>
<keyword evidence="2" id="KW-1185">Reference proteome</keyword>
<dbReference type="PROSITE" id="PS51257">
    <property type="entry name" value="PROKAR_LIPOPROTEIN"/>
    <property type="match status" value="1"/>
</dbReference>
<organism evidence="1 2">
    <name type="scientific">Sandaracinus amylolyticus</name>
    <dbReference type="NCBI Taxonomy" id="927083"/>
    <lineage>
        <taxon>Bacteria</taxon>
        <taxon>Pseudomonadati</taxon>
        <taxon>Myxococcota</taxon>
        <taxon>Polyangia</taxon>
        <taxon>Polyangiales</taxon>
        <taxon>Sandaracinaceae</taxon>
        <taxon>Sandaracinus</taxon>
    </lineage>
</organism>
<reference evidence="1 2" key="1">
    <citation type="submission" date="2015-03" db="EMBL/GenBank/DDBJ databases">
        <title>Genome assembly of Sandaracinus amylolyticus DSM 53668.</title>
        <authorList>
            <person name="Sharma G."/>
            <person name="Subramanian S."/>
        </authorList>
    </citation>
    <scope>NUCLEOTIDE SEQUENCE [LARGE SCALE GENOMIC DNA]</scope>
    <source>
        <strain evidence="1 2">DSM 53668</strain>
    </source>
</reference>
<name>A0A0F6W726_9BACT</name>